<dbReference type="Proteomes" id="UP000199623">
    <property type="component" value="Unassembled WGS sequence"/>
</dbReference>
<dbReference type="GO" id="GO:0008233">
    <property type="term" value="F:peptidase activity"/>
    <property type="evidence" value="ECO:0007669"/>
    <property type="project" value="UniProtKB-KW"/>
</dbReference>
<dbReference type="STRING" id="200378.SAMN05216553_110406"/>
<gene>
    <name evidence="2" type="ORF">SAMN05216553_110406</name>
</gene>
<dbReference type="EMBL" id="FNCC01000010">
    <property type="protein sequence ID" value="SDG71654.1"/>
    <property type="molecule type" value="Genomic_DNA"/>
</dbReference>
<feature type="domain" description="Transglutaminase-like" evidence="1">
    <location>
        <begin position="175"/>
        <end position="241"/>
    </location>
</feature>
<sequence>MTSRHSGEARSTRGTRLLRVGCAFTYRAEVPTPAVFMVRPDRQNHVRVSGENLFAEPEVPVRDHFDVYGNWLARLVLPPGLSTVRYSAWADVPDHVEDVDENAPERWPDDLPGEVLLYTLPSRYCVSDVLGDEAWSRFGAHPPGYGRVRAICRHVHESLEFGYGTSTPLSTAADVNATGIGVCRDFTHLAISFCRALNIPARYVFGYLPDLDVPPDGAPMDFAAWMEVWLGDRWWTFDPRNGVPRKGRVVIGRGRDAADVPMVTTFGGPVLESMVVHAEEDNAPAWR</sequence>
<evidence type="ECO:0000259" key="1">
    <source>
        <dbReference type="SMART" id="SM00460"/>
    </source>
</evidence>
<proteinExistence type="predicted"/>
<evidence type="ECO:0000313" key="3">
    <source>
        <dbReference type="Proteomes" id="UP000199623"/>
    </source>
</evidence>
<dbReference type="Pfam" id="PF01841">
    <property type="entry name" value="Transglut_core"/>
    <property type="match status" value="1"/>
</dbReference>
<dbReference type="PANTHER" id="PTHR33490:SF12">
    <property type="entry name" value="BLL5557 PROTEIN"/>
    <property type="match status" value="1"/>
</dbReference>
<keyword evidence="3" id="KW-1185">Reference proteome</keyword>
<protein>
    <submittedName>
        <fullName evidence="2">Transglutaminase-like enzyme, putative cysteine protease</fullName>
    </submittedName>
</protein>
<dbReference type="SUPFAM" id="SSF54001">
    <property type="entry name" value="Cysteine proteinases"/>
    <property type="match status" value="1"/>
</dbReference>
<organism evidence="2 3">
    <name type="scientific">Lentzea fradiae</name>
    <dbReference type="NCBI Taxonomy" id="200378"/>
    <lineage>
        <taxon>Bacteria</taxon>
        <taxon>Bacillati</taxon>
        <taxon>Actinomycetota</taxon>
        <taxon>Actinomycetes</taxon>
        <taxon>Pseudonocardiales</taxon>
        <taxon>Pseudonocardiaceae</taxon>
        <taxon>Lentzea</taxon>
    </lineage>
</organism>
<dbReference type="InterPro" id="IPR002931">
    <property type="entry name" value="Transglutaminase-like"/>
</dbReference>
<dbReference type="SMART" id="SM00460">
    <property type="entry name" value="TGc"/>
    <property type="match status" value="1"/>
</dbReference>
<dbReference type="PANTHER" id="PTHR33490">
    <property type="entry name" value="BLR5614 PROTEIN-RELATED"/>
    <property type="match status" value="1"/>
</dbReference>
<dbReference type="AlphaFoldDB" id="A0A1G7WIG2"/>
<name>A0A1G7WIG2_9PSEU</name>
<keyword evidence="2" id="KW-0378">Hydrolase</keyword>
<dbReference type="GO" id="GO:0006508">
    <property type="term" value="P:proteolysis"/>
    <property type="evidence" value="ECO:0007669"/>
    <property type="project" value="UniProtKB-KW"/>
</dbReference>
<dbReference type="Gene3D" id="3.10.620.30">
    <property type="match status" value="1"/>
</dbReference>
<reference evidence="3" key="1">
    <citation type="submission" date="2016-10" db="EMBL/GenBank/DDBJ databases">
        <authorList>
            <person name="Varghese N."/>
            <person name="Submissions S."/>
        </authorList>
    </citation>
    <scope>NUCLEOTIDE SEQUENCE [LARGE SCALE GENOMIC DNA]</scope>
    <source>
        <strain evidence="3">CGMCC 4.3506</strain>
    </source>
</reference>
<dbReference type="Gene3D" id="2.60.40.2250">
    <property type="match status" value="1"/>
</dbReference>
<keyword evidence="2" id="KW-0645">Protease</keyword>
<evidence type="ECO:0000313" key="2">
    <source>
        <dbReference type="EMBL" id="SDG71654.1"/>
    </source>
</evidence>
<accession>A0A1G7WIG2</accession>
<dbReference type="InterPro" id="IPR038765">
    <property type="entry name" value="Papain-like_cys_pep_sf"/>
</dbReference>